<reference evidence="2 3" key="1">
    <citation type="journal article" date="2017" name="BMC Genomics">
        <title>Genomic analysis of methanogenic archaea reveals a shift towards energy conservation.</title>
        <authorList>
            <person name="Gilmore S.P."/>
            <person name="Henske J.K."/>
            <person name="Sexton J.A."/>
            <person name="Solomon K.V."/>
            <person name="Seppala S."/>
            <person name="Yoo J.I."/>
            <person name="Huyett L.M."/>
            <person name="Pressman A."/>
            <person name="Cogan J.Z."/>
            <person name="Kivenson V."/>
            <person name="Peng X."/>
            <person name="Tan Y."/>
            <person name="Valentine D.L."/>
            <person name="O'Malley M.A."/>
        </authorList>
    </citation>
    <scope>NUCLEOTIDE SEQUENCE [LARGE SCALE GENOMIC DNA]</scope>
    <source>
        <strain evidence="2 3">MC-15</strain>
    </source>
</reference>
<sequence>MENAPVEIFGEQVPLIAPKCSTAAENLIFHDIIFEGNRDYQKEVEALYPKPWGHGYHNFFTLGDLHKVSCSNSLNCEFYNLSFEDNLGDGIRVEGGTNISVHDITGKRGGHDIICYNAVLGGEVYNLKADLAVNAGVRTRSAKNIKIHDCVLNGGTGMAYSPGMQIQSTATNWVSSGIEIYNNYIHDTWGPGIQVVGNVPNNETVSIHNNLFVSCGAMPAANKLPNVGAIVYDGFPVDIEYNTVAGCYGFGFVAADYDISSTYPATATIKRNIVVGTKKALYPGTGSGAAIANLLGSRYIFTCLENDIYGNISDFYDVAHSRCLSVDPLFVGSGDYRLQTSSPCRFNGYQLGRYNGVDD</sequence>
<dbReference type="InterPro" id="IPR006626">
    <property type="entry name" value="PbH1"/>
</dbReference>
<name>A0A2A2HU24_9EURY</name>
<comment type="caution">
    <text evidence="2">The sequence shown here is derived from an EMBL/GenBank/DDBJ whole genome shotgun (WGS) entry which is preliminary data.</text>
</comment>
<dbReference type="InterPro" id="IPR012334">
    <property type="entry name" value="Pectin_lyas_fold"/>
</dbReference>
<dbReference type="InterPro" id="IPR011050">
    <property type="entry name" value="Pectin_lyase_fold/virulence"/>
</dbReference>
<protein>
    <recommendedName>
        <fullName evidence="1">Disaggregatase-related domain-containing protein</fullName>
    </recommendedName>
</protein>
<accession>A0A2A2HU24</accession>
<dbReference type="AlphaFoldDB" id="A0A2A2HU24"/>
<dbReference type="EMBL" id="LMVP01000146">
    <property type="protein sequence ID" value="PAV12967.1"/>
    <property type="molecule type" value="Genomic_DNA"/>
</dbReference>
<dbReference type="SUPFAM" id="SSF51126">
    <property type="entry name" value="Pectin lyase-like"/>
    <property type="match status" value="1"/>
</dbReference>
<evidence type="ECO:0000313" key="3">
    <source>
        <dbReference type="Proteomes" id="UP000218164"/>
    </source>
</evidence>
<dbReference type="Proteomes" id="UP000218164">
    <property type="component" value="Unassembled WGS sequence"/>
</dbReference>
<feature type="domain" description="Disaggregatase-related" evidence="1">
    <location>
        <begin position="178"/>
        <end position="348"/>
    </location>
</feature>
<evidence type="ECO:0000313" key="2">
    <source>
        <dbReference type="EMBL" id="PAV12967.1"/>
    </source>
</evidence>
<gene>
    <name evidence="2" type="ORF">ASJ81_04370</name>
</gene>
<dbReference type="InterPro" id="IPR013687">
    <property type="entry name" value="Disaggr-rel"/>
</dbReference>
<dbReference type="Gene3D" id="2.160.20.10">
    <property type="entry name" value="Single-stranded right-handed beta-helix, Pectin lyase-like"/>
    <property type="match status" value="1"/>
</dbReference>
<organism evidence="2 3">
    <name type="scientific">Methanosarcina spelaei</name>
    <dbReference type="NCBI Taxonomy" id="1036679"/>
    <lineage>
        <taxon>Archaea</taxon>
        <taxon>Methanobacteriati</taxon>
        <taxon>Methanobacteriota</taxon>
        <taxon>Stenosarchaea group</taxon>
        <taxon>Methanomicrobia</taxon>
        <taxon>Methanosarcinales</taxon>
        <taxon>Methanosarcinaceae</taxon>
        <taxon>Methanosarcina</taxon>
    </lineage>
</organism>
<keyword evidence="3" id="KW-1185">Reference proteome</keyword>
<evidence type="ECO:0000259" key="1">
    <source>
        <dbReference type="Pfam" id="PF08480"/>
    </source>
</evidence>
<proteinExistence type="predicted"/>
<dbReference type="SMART" id="SM00710">
    <property type="entry name" value="PbH1"/>
    <property type="match status" value="6"/>
</dbReference>
<dbReference type="Pfam" id="PF08480">
    <property type="entry name" value="Disaggr_assoc"/>
    <property type="match status" value="1"/>
</dbReference>